<protein>
    <submittedName>
        <fullName evidence="2">Uncharacterized protein</fullName>
    </submittedName>
</protein>
<gene>
    <name evidence="2" type="ORF">NTEN_LOCUS23457</name>
</gene>
<evidence type="ECO:0000256" key="1">
    <source>
        <dbReference type="SAM" id="MobiDB-lite"/>
    </source>
</evidence>
<feature type="compositionally biased region" description="Polar residues" evidence="1">
    <location>
        <begin position="14"/>
        <end position="25"/>
    </location>
</feature>
<feature type="region of interest" description="Disordered" evidence="1">
    <location>
        <begin position="1"/>
        <end position="36"/>
    </location>
</feature>
<dbReference type="EMBL" id="CADCXU010034548">
    <property type="protein sequence ID" value="CAB0019790.1"/>
    <property type="molecule type" value="Genomic_DNA"/>
</dbReference>
<evidence type="ECO:0000313" key="2">
    <source>
        <dbReference type="EMBL" id="CAB0019790.1"/>
    </source>
</evidence>
<sequence length="186" mass="19589">MDELDDFNPRAFENNGNSHNASGLNGLSAHPPANASQTQLTFGQALFNSNHTSNNNNNNIAERTAIPSVQPPLLAPPPRPYGNASSNARTNHQSAPVAKSQTVVDDPFGMGDFGSNGLESAIGLIDKRILEMKQEVQGSLGGKAVISLCNISNAYACRSSDEKRNELATLNTGSSAMLPIITGVIT</sequence>
<feature type="region of interest" description="Disordered" evidence="1">
    <location>
        <begin position="69"/>
        <end position="100"/>
    </location>
</feature>
<dbReference type="AlphaFoldDB" id="A0A6H5HSB2"/>
<evidence type="ECO:0000313" key="3">
    <source>
        <dbReference type="Proteomes" id="UP000479000"/>
    </source>
</evidence>
<proteinExistence type="predicted"/>
<feature type="non-terminal residue" evidence="2">
    <location>
        <position position="1"/>
    </location>
</feature>
<accession>A0A6H5HSB2</accession>
<feature type="compositionally biased region" description="Polar residues" evidence="1">
    <location>
        <begin position="83"/>
        <end position="100"/>
    </location>
</feature>
<keyword evidence="3" id="KW-1185">Reference proteome</keyword>
<dbReference type="OrthoDB" id="10057585at2759"/>
<feature type="compositionally biased region" description="Pro residues" evidence="1">
    <location>
        <begin position="69"/>
        <end position="80"/>
    </location>
</feature>
<reference evidence="2 3" key="1">
    <citation type="submission" date="2020-02" db="EMBL/GenBank/DDBJ databases">
        <authorList>
            <person name="Ferguson B K."/>
        </authorList>
    </citation>
    <scope>NUCLEOTIDE SEQUENCE [LARGE SCALE GENOMIC DNA]</scope>
</reference>
<dbReference type="Proteomes" id="UP000479000">
    <property type="component" value="Unassembled WGS sequence"/>
</dbReference>
<feature type="non-terminal residue" evidence="2">
    <location>
        <position position="186"/>
    </location>
</feature>
<organism evidence="2 3">
    <name type="scientific">Nesidiocoris tenuis</name>
    <dbReference type="NCBI Taxonomy" id="355587"/>
    <lineage>
        <taxon>Eukaryota</taxon>
        <taxon>Metazoa</taxon>
        <taxon>Ecdysozoa</taxon>
        <taxon>Arthropoda</taxon>
        <taxon>Hexapoda</taxon>
        <taxon>Insecta</taxon>
        <taxon>Pterygota</taxon>
        <taxon>Neoptera</taxon>
        <taxon>Paraneoptera</taxon>
        <taxon>Hemiptera</taxon>
        <taxon>Heteroptera</taxon>
        <taxon>Panheteroptera</taxon>
        <taxon>Cimicomorpha</taxon>
        <taxon>Miridae</taxon>
        <taxon>Dicyphina</taxon>
        <taxon>Nesidiocoris</taxon>
    </lineage>
</organism>
<name>A0A6H5HSB2_9HEMI</name>